<dbReference type="PANTHER" id="PTHR37327">
    <property type="entry name" value="CHROMOSOME 1, WHOLE GENOME SHOTGUN SEQUENCE"/>
    <property type="match status" value="1"/>
</dbReference>
<accession>A0A0S4JUF0</accession>
<proteinExistence type="predicted"/>
<dbReference type="InterPro" id="IPR036181">
    <property type="entry name" value="MIT_dom_sf"/>
</dbReference>
<protein>
    <submittedName>
        <fullName evidence="1">Uncharacterized protein</fullName>
    </submittedName>
</protein>
<name>A0A0S4JUF0_BODSA</name>
<evidence type="ECO:0000313" key="2">
    <source>
        <dbReference type="Proteomes" id="UP000051952"/>
    </source>
</evidence>
<sequence length="330" mass="37290">MSHPKEGLQIALAILQQASAADLAGETSVALPLYVSAASRFEMLMPAIPADHAGVVLQHLEGIRQRAEVLRNEKNRKSTNLSYPSFPQHFQHQSIPLEDGRHAVPHATVLRPYWLMQTISKSMQHGAFVTPDLYISKDVWYQDGAAAIVTFVGPKVRFLTAICEALEPLQRVTSLSDKKPIIKVLDTFLATADRVKSIFDGEVGKTKSNTNIAQRSKVERGVWEFLHRGQSMLKNWKSQQDASYNSYVAWSVNVLEQSQLLYRWTQSFLQGEGVSSFPEVLERLHNVSAFLYYSCCSFLIQDMMLLVERFTEKSRESVSRFLPVDVKVED</sequence>
<dbReference type="AlphaFoldDB" id="A0A0S4JUF0"/>
<dbReference type="OMA" id="QGQLFER"/>
<organism evidence="1 2">
    <name type="scientific">Bodo saltans</name>
    <name type="common">Flagellated protozoan</name>
    <dbReference type="NCBI Taxonomy" id="75058"/>
    <lineage>
        <taxon>Eukaryota</taxon>
        <taxon>Discoba</taxon>
        <taxon>Euglenozoa</taxon>
        <taxon>Kinetoplastea</taxon>
        <taxon>Metakinetoplastina</taxon>
        <taxon>Eubodonida</taxon>
        <taxon>Bodonidae</taxon>
        <taxon>Bodo</taxon>
    </lineage>
</organism>
<dbReference type="Proteomes" id="UP000051952">
    <property type="component" value="Unassembled WGS sequence"/>
</dbReference>
<dbReference type="SUPFAM" id="SSF116846">
    <property type="entry name" value="MIT domain"/>
    <property type="match status" value="1"/>
</dbReference>
<evidence type="ECO:0000313" key="1">
    <source>
        <dbReference type="EMBL" id="CUG93066.1"/>
    </source>
</evidence>
<gene>
    <name evidence="1" type="ORF">BSAL_40585</name>
</gene>
<dbReference type="EMBL" id="CYKH01002116">
    <property type="protein sequence ID" value="CUG93066.1"/>
    <property type="molecule type" value="Genomic_DNA"/>
</dbReference>
<dbReference type="PANTHER" id="PTHR37327:SF1">
    <property type="entry name" value="MICROTUBULE INTERACTING AND TRANSPORT DOMAIN-CONTAINING PROTEIN"/>
    <property type="match status" value="1"/>
</dbReference>
<keyword evidence="2" id="KW-1185">Reference proteome</keyword>
<dbReference type="OrthoDB" id="2245455at2759"/>
<dbReference type="VEuPathDB" id="TriTrypDB:BSAL_40585"/>
<reference evidence="2" key="1">
    <citation type="submission" date="2015-09" db="EMBL/GenBank/DDBJ databases">
        <authorList>
            <consortium name="Pathogen Informatics"/>
        </authorList>
    </citation>
    <scope>NUCLEOTIDE SEQUENCE [LARGE SCALE GENOMIC DNA]</scope>
    <source>
        <strain evidence="2">Lake Konstanz</strain>
    </source>
</reference>